<dbReference type="AlphaFoldDB" id="A0A8T2P9M1"/>
<comment type="caution">
    <text evidence="2">The sequence shown here is derived from an EMBL/GenBank/DDBJ whole genome shotgun (WGS) entry which is preliminary data.</text>
</comment>
<gene>
    <name evidence="2" type="ORF">JZ751_006633</name>
</gene>
<proteinExistence type="predicted"/>
<feature type="transmembrane region" description="Helical" evidence="1">
    <location>
        <begin position="24"/>
        <end position="47"/>
    </location>
</feature>
<evidence type="ECO:0000256" key="1">
    <source>
        <dbReference type="SAM" id="Phobius"/>
    </source>
</evidence>
<organism evidence="2 3">
    <name type="scientific">Albula glossodonta</name>
    <name type="common">roundjaw bonefish</name>
    <dbReference type="NCBI Taxonomy" id="121402"/>
    <lineage>
        <taxon>Eukaryota</taxon>
        <taxon>Metazoa</taxon>
        <taxon>Chordata</taxon>
        <taxon>Craniata</taxon>
        <taxon>Vertebrata</taxon>
        <taxon>Euteleostomi</taxon>
        <taxon>Actinopterygii</taxon>
        <taxon>Neopterygii</taxon>
        <taxon>Teleostei</taxon>
        <taxon>Albuliformes</taxon>
        <taxon>Albulidae</taxon>
        <taxon>Albula</taxon>
    </lineage>
</organism>
<reference evidence="2" key="1">
    <citation type="thesis" date="2021" institute="BYU ScholarsArchive" country="Provo, UT, USA">
        <title>Applications of and Algorithms for Genome Assembly and Genomic Analyses with an Emphasis on Marine Teleosts.</title>
        <authorList>
            <person name="Pickett B.D."/>
        </authorList>
    </citation>
    <scope>NUCLEOTIDE SEQUENCE</scope>
    <source>
        <strain evidence="2">HI-2016</strain>
    </source>
</reference>
<keyword evidence="1" id="KW-0472">Membrane</keyword>
<keyword evidence="3" id="KW-1185">Reference proteome</keyword>
<accession>A0A8T2P9M1</accession>
<evidence type="ECO:0000313" key="3">
    <source>
        <dbReference type="Proteomes" id="UP000824540"/>
    </source>
</evidence>
<dbReference type="EMBL" id="JAFBMS010000015">
    <property type="protein sequence ID" value="KAG9346322.1"/>
    <property type="molecule type" value="Genomic_DNA"/>
</dbReference>
<sequence>MNKKRLAIPETSVPHIPSACASRASVFVIGLLVTLVPAALVVMMGLADAGHSAKRPSKFPPSPAACALGTDATCPPTHSCISASQHKQEPHCLTKVKMTATRKGPTRPTDAATQAKAVQHRVKRLRLYRPPPITQANTRHHLSPGPKKSYFGLHPGPPKVFHLFPEGAIEGLVEVPVHSSESINPPLELPLLPFCWRAFRLKETTASNGQQRAWRRSTMDWSKCSDSRISLKARRTAASPLRARDSENSWHKNNYDTKRQLRVMKFKLHPWLPKALKKIAVIEGKSRSSSCELEF</sequence>
<evidence type="ECO:0000313" key="2">
    <source>
        <dbReference type="EMBL" id="KAG9346322.1"/>
    </source>
</evidence>
<dbReference type="Proteomes" id="UP000824540">
    <property type="component" value="Unassembled WGS sequence"/>
</dbReference>
<protein>
    <submittedName>
        <fullName evidence="2">Uncharacterized protein</fullName>
    </submittedName>
</protein>
<keyword evidence="1" id="KW-0812">Transmembrane</keyword>
<name>A0A8T2P9M1_9TELE</name>
<keyword evidence="1" id="KW-1133">Transmembrane helix</keyword>